<dbReference type="KEGG" id="parb:CJU94_21915"/>
<dbReference type="CDD" id="cd04301">
    <property type="entry name" value="NAT_SF"/>
    <property type="match status" value="1"/>
</dbReference>
<evidence type="ECO:0000313" key="5">
    <source>
        <dbReference type="Proteomes" id="UP000215158"/>
    </source>
</evidence>
<dbReference type="GO" id="GO:0016747">
    <property type="term" value="F:acyltransferase activity, transferring groups other than amino-acyl groups"/>
    <property type="evidence" value="ECO:0007669"/>
    <property type="project" value="InterPro"/>
</dbReference>
<dbReference type="Proteomes" id="UP000215158">
    <property type="component" value="Chromosome 2"/>
</dbReference>
<evidence type="ECO:0000259" key="3">
    <source>
        <dbReference type="PROSITE" id="PS51186"/>
    </source>
</evidence>
<dbReference type="PANTHER" id="PTHR43877">
    <property type="entry name" value="AMINOALKYLPHOSPHONATE N-ACETYLTRANSFERASE-RELATED-RELATED"/>
    <property type="match status" value="1"/>
</dbReference>
<dbReference type="RefSeq" id="WP_095420800.1">
    <property type="nucleotide sequence ID" value="NZ_CP022990.1"/>
</dbReference>
<dbReference type="SUPFAM" id="SSF55729">
    <property type="entry name" value="Acyl-CoA N-acyltransferases (Nat)"/>
    <property type="match status" value="1"/>
</dbReference>
<dbReference type="PANTHER" id="PTHR43877:SF2">
    <property type="entry name" value="AMINOALKYLPHOSPHONATE N-ACETYLTRANSFERASE-RELATED"/>
    <property type="match status" value="1"/>
</dbReference>
<dbReference type="InterPro" id="IPR000182">
    <property type="entry name" value="GNAT_dom"/>
</dbReference>
<accession>A0A248VPB2</accession>
<protein>
    <submittedName>
        <fullName evidence="4">GNAT family N-acetyltransferase</fullName>
    </submittedName>
</protein>
<evidence type="ECO:0000256" key="1">
    <source>
        <dbReference type="ARBA" id="ARBA00022679"/>
    </source>
</evidence>
<feature type="domain" description="N-acetyltransferase" evidence="3">
    <location>
        <begin position="6"/>
        <end position="152"/>
    </location>
</feature>
<dbReference type="InterPro" id="IPR050832">
    <property type="entry name" value="Bact_Acetyltransf"/>
</dbReference>
<sequence>MPASLRFIHLDTPDALLPAFEIMRQLRPHLTDAHSFAAQVARQRAEGYRLLAATEADHVVGLAGYRTPTNLLYGRFVYVDDLVVDGRLQRGGIGAQLLDAVRQIARAAGCAQFVLDTGLHMPLAQRFYFRNGLLARGMHFVEPLAPLSQPAELTS</sequence>
<gene>
    <name evidence="4" type="ORF">CJU94_21915</name>
</gene>
<dbReference type="AlphaFoldDB" id="A0A248VPB2"/>
<name>A0A248VPB2_9BURK</name>
<keyword evidence="1 4" id="KW-0808">Transferase</keyword>
<evidence type="ECO:0000313" key="4">
    <source>
        <dbReference type="EMBL" id="ASW00888.1"/>
    </source>
</evidence>
<dbReference type="OrthoDB" id="9805924at2"/>
<dbReference type="InterPro" id="IPR016181">
    <property type="entry name" value="Acyl_CoA_acyltransferase"/>
</dbReference>
<dbReference type="PROSITE" id="PS51186">
    <property type="entry name" value="GNAT"/>
    <property type="match status" value="1"/>
</dbReference>
<proteinExistence type="predicted"/>
<keyword evidence="5" id="KW-1185">Reference proteome</keyword>
<keyword evidence="2" id="KW-0012">Acyltransferase</keyword>
<dbReference type="Gene3D" id="3.40.630.30">
    <property type="match status" value="1"/>
</dbReference>
<dbReference type="Pfam" id="PF00583">
    <property type="entry name" value="Acetyltransf_1"/>
    <property type="match status" value="1"/>
</dbReference>
<evidence type="ECO:0000256" key="2">
    <source>
        <dbReference type="ARBA" id="ARBA00023315"/>
    </source>
</evidence>
<reference evidence="4 5" key="1">
    <citation type="submission" date="2017-08" db="EMBL/GenBank/DDBJ databases">
        <title>Identification and genetic characteristics of simultaneous BTEX- and naphthalene-degrading Paraburkholderia sp. BN5 isolated from petroleum-contaminated soil.</title>
        <authorList>
            <person name="Lee Y."/>
            <person name="Jeon C.O."/>
        </authorList>
    </citation>
    <scope>NUCLEOTIDE SEQUENCE [LARGE SCALE GENOMIC DNA]</scope>
    <source>
        <strain evidence="4 5">BN5</strain>
    </source>
</reference>
<dbReference type="EMBL" id="CP022990">
    <property type="protein sequence ID" value="ASW00888.1"/>
    <property type="molecule type" value="Genomic_DNA"/>
</dbReference>
<organism evidence="4 5">
    <name type="scientific">Paraburkholderia aromaticivorans</name>
    <dbReference type="NCBI Taxonomy" id="2026199"/>
    <lineage>
        <taxon>Bacteria</taxon>
        <taxon>Pseudomonadati</taxon>
        <taxon>Pseudomonadota</taxon>
        <taxon>Betaproteobacteria</taxon>
        <taxon>Burkholderiales</taxon>
        <taxon>Burkholderiaceae</taxon>
        <taxon>Paraburkholderia</taxon>
    </lineage>
</organism>